<dbReference type="InterPro" id="IPR036962">
    <property type="entry name" value="Glyco_hydro_3_N_sf"/>
</dbReference>
<dbReference type="SUPFAM" id="SSF51445">
    <property type="entry name" value="(Trans)glycosidases"/>
    <property type="match status" value="1"/>
</dbReference>
<dbReference type="GO" id="GO:0009254">
    <property type="term" value="P:peptidoglycan turnover"/>
    <property type="evidence" value="ECO:0007669"/>
    <property type="project" value="TreeGrafter"/>
</dbReference>
<dbReference type="RefSeq" id="WP_008485353.1">
    <property type="nucleotide sequence ID" value="NZ_AMRI01000018.1"/>
</dbReference>
<sequence>MAQLLIDLRGKTLAEDERQWLAHPACAGLILFSRNYDNPAQLQALVAARRQPAGKPILVTVDHEGGRVQRFRDDFTRLPAAGSLLAKAGGNLAVARYLAWCCGLVMAAELVALGVDLSFAPVLDLGVNQSVIGDRAFGADLATVIALSRAYAQGMAAAGMANVAKHYPGHGQVLEDTHLHQAIDSRSLDAIAALDEVPFRALISDKTLDAVMPAHVIYPALDDKPASSSRRWLTERLRGELGFAGLIFSDDLSMKGAHSLGTPAERAKAASLAGCDLLLCCNDPANHPPILAALADSAPVALGALAARAGQVSADTLARAQALLVSITRPPV</sequence>
<dbReference type="PANTHER" id="PTHR30480:SF13">
    <property type="entry name" value="BETA-HEXOSAMINIDASE"/>
    <property type="match status" value="1"/>
</dbReference>
<comment type="similarity">
    <text evidence="2">Belongs to the glycosyl hydrolase 3 family.</text>
</comment>
<evidence type="ECO:0000259" key="6">
    <source>
        <dbReference type="Pfam" id="PF00933"/>
    </source>
</evidence>
<dbReference type="GO" id="GO:0004563">
    <property type="term" value="F:beta-N-acetylhexosaminidase activity"/>
    <property type="evidence" value="ECO:0007669"/>
    <property type="project" value="UniProtKB-EC"/>
</dbReference>
<evidence type="ECO:0000256" key="3">
    <source>
        <dbReference type="ARBA" id="ARBA00012663"/>
    </source>
</evidence>
<reference evidence="7 8" key="1">
    <citation type="journal article" date="2012" name="J. Bacteriol.">
        <title>Genome Sequence of Gallaecimonas xiamenensis Type Strain 3-C-1.</title>
        <authorList>
            <person name="Lai Q."/>
            <person name="Wang L."/>
            <person name="Wang W."/>
            <person name="Shao Z."/>
        </authorList>
    </citation>
    <scope>NUCLEOTIDE SEQUENCE [LARGE SCALE GENOMIC DNA]</scope>
    <source>
        <strain evidence="7 8">3-C-1</strain>
    </source>
</reference>
<gene>
    <name evidence="7" type="ORF">B3C1_12984</name>
</gene>
<dbReference type="InterPro" id="IPR001764">
    <property type="entry name" value="Glyco_hydro_3_N"/>
</dbReference>
<accession>K2J8A9</accession>
<evidence type="ECO:0000256" key="5">
    <source>
        <dbReference type="ARBA" id="ARBA00023295"/>
    </source>
</evidence>
<dbReference type="InterPro" id="IPR017853">
    <property type="entry name" value="GH"/>
</dbReference>
<dbReference type="EMBL" id="AMRI01000018">
    <property type="protein sequence ID" value="EKE71072.1"/>
    <property type="molecule type" value="Genomic_DNA"/>
</dbReference>
<comment type="catalytic activity">
    <reaction evidence="1">
        <text>Hydrolysis of terminal non-reducing N-acetyl-D-hexosamine residues in N-acetyl-beta-D-hexosaminides.</text>
        <dbReference type="EC" id="3.2.1.52"/>
    </reaction>
</comment>
<evidence type="ECO:0000313" key="8">
    <source>
        <dbReference type="Proteomes" id="UP000006755"/>
    </source>
</evidence>
<keyword evidence="5" id="KW-0326">Glycosidase</keyword>
<name>K2J8A9_9GAMM</name>
<dbReference type="OrthoDB" id="9786661at2"/>
<evidence type="ECO:0000313" key="7">
    <source>
        <dbReference type="EMBL" id="EKE71072.1"/>
    </source>
</evidence>
<dbReference type="PANTHER" id="PTHR30480">
    <property type="entry name" value="BETA-HEXOSAMINIDASE-RELATED"/>
    <property type="match status" value="1"/>
</dbReference>
<dbReference type="Pfam" id="PF00933">
    <property type="entry name" value="Glyco_hydro_3"/>
    <property type="match status" value="1"/>
</dbReference>
<keyword evidence="4 7" id="KW-0378">Hydrolase</keyword>
<protein>
    <recommendedName>
        <fullName evidence="3">beta-N-acetylhexosaminidase</fullName>
        <ecNumber evidence="3">3.2.1.52</ecNumber>
    </recommendedName>
</protein>
<dbReference type="InterPro" id="IPR050226">
    <property type="entry name" value="NagZ_Beta-hexosaminidase"/>
</dbReference>
<feature type="domain" description="Glycoside hydrolase family 3 N-terminal" evidence="6">
    <location>
        <begin position="12"/>
        <end position="297"/>
    </location>
</feature>
<dbReference type="Proteomes" id="UP000006755">
    <property type="component" value="Unassembled WGS sequence"/>
</dbReference>
<comment type="caution">
    <text evidence="7">The sequence shown here is derived from an EMBL/GenBank/DDBJ whole genome shotgun (WGS) entry which is preliminary data.</text>
</comment>
<organism evidence="7 8">
    <name type="scientific">Gallaecimonas xiamenensis 3-C-1</name>
    <dbReference type="NCBI Taxonomy" id="745411"/>
    <lineage>
        <taxon>Bacteria</taxon>
        <taxon>Pseudomonadati</taxon>
        <taxon>Pseudomonadota</taxon>
        <taxon>Gammaproteobacteria</taxon>
        <taxon>Enterobacterales</taxon>
        <taxon>Gallaecimonadaceae</taxon>
        <taxon>Gallaecimonas</taxon>
    </lineage>
</organism>
<dbReference type="NCBIfam" id="NF003740">
    <property type="entry name" value="PRK05337.1"/>
    <property type="match status" value="1"/>
</dbReference>
<proteinExistence type="inferred from homology"/>
<dbReference type="eggNOG" id="COG1472">
    <property type="taxonomic scope" value="Bacteria"/>
</dbReference>
<evidence type="ECO:0000256" key="2">
    <source>
        <dbReference type="ARBA" id="ARBA00005336"/>
    </source>
</evidence>
<dbReference type="PATRIC" id="fig|745411.4.peg.2557"/>
<dbReference type="GO" id="GO:0005975">
    <property type="term" value="P:carbohydrate metabolic process"/>
    <property type="evidence" value="ECO:0007669"/>
    <property type="project" value="InterPro"/>
</dbReference>
<dbReference type="EC" id="3.2.1.52" evidence="3"/>
<keyword evidence="8" id="KW-1185">Reference proteome</keyword>
<evidence type="ECO:0000256" key="1">
    <source>
        <dbReference type="ARBA" id="ARBA00001231"/>
    </source>
</evidence>
<dbReference type="STRING" id="745411.B3C1_12984"/>
<dbReference type="AlphaFoldDB" id="K2J8A9"/>
<evidence type="ECO:0000256" key="4">
    <source>
        <dbReference type="ARBA" id="ARBA00022801"/>
    </source>
</evidence>
<dbReference type="Gene3D" id="3.20.20.300">
    <property type="entry name" value="Glycoside hydrolase, family 3, N-terminal domain"/>
    <property type="match status" value="1"/>
</dbReference>